<evidence type="ECO:0000256" key="3">
    <source>
        <dbReference type="ARBA" id="ARBA00022771"/>
    </source>
</evidence>
<keyword evidence="3 7" id="KW-0863">Zinc-finger</keyword>
<organism evidence="9 10">
    <name type="scientific">Persicimonas caeni</name>
    <dbReference type="NCBI Taxonomy" id="2292766"/>
    <lineage>
        <taxon>Bacteria</taxon>
        <taxon>Deltaproteobacteria</taxon>
        <taxon>Bradymonadales</taxon>
        <taxon>Bradymonadaceae</taxon>
        <taxon>Persicimonas</taxon>
    </lineage>
</organism>
<comment type="similarity">
    <text evidence="7">Belongs to the RecR family.</text>
</comment>
<evidence type="ECO:0000256" key="1">
    <source>
        <dbReference type="ARBA" id="ARBA00022723"/>
    </source>
</evidence>
<dbReference type="InterPro" id="IPR000093">
    <property type="entry name" value="DNA_Rcmb_RecR"/>
</dbReference>
<gene>
    <name evidence="7 9" type="primary">recR</name>
    <name evidence="9" type="ORF">FIV42_13690</name>
</gene>
<dbReference type="SUPFAM" id="SSF111304">
    <property type="entry name" value="Recombination protein RecR"/>
    <property type="match status" value="1"/>
</dbReference>
<dbReference type="PANTHER" id="PTHR30446">
    <property type="entry name" value="RECOMBINATION PROTEIN RECR"/>
    <property type="match status" value="1"/>
</dbReference>
<comment type="function">
    <text evidence="7">May play a role in DNA repair. It seems to be involved in an RecBC-independent recombinational process of DNA repair. It may act with RecF and RecO.</text>
</comment>
<protein>
    <recommendedName>
        <fullName evidence="7">Recombination protein RecR</fullName>
    </recommendedName>
</protein>
<dbReference type="InterPro" id="IPR006171">
    <property type="entry name" value="TOPRIM_dom"/>
</dbReference>
<dbReference type="GO" id="GO:0008270">
    <property type="term" value="F:zinc ion binding"/>
    <property type="evidence" value="ECO:0007669"/>
    <property type="project" value="UniProtKB-KW"/>
</dbReference>
<dbReference type="Pfam" id="PF13662">
    <property type="entry name" value="Toprim_4"/>
    <property type="match status" value="1"/>
</dbReference>
<sequence>MKSTDPITRLVSAFTKLPGVGERTASRLAFFILNQPDEIANELAQALVEVKEKVGLCERCCNLTDERLCSVCQSQRRDHSVICVVENTPDLRAIENTGEFTGSYHVLHGLISPLEGIGPDDVHIRELLKRLESPAANGDAAVDEIIIATSPSVDGEATSLYLSKLIKPLGIRVSRIASGVPIGSELEYTDKSTLSRALMERRDL</sequence>
<dbReference type="SMART" id="SM00493">
    <property type="entry name" value="TOPRIM"/>
    <property type="match status" value="1"/>
</dbReference>
<accession>A0A5B8Y4W8</accession>
<dbReference type="RefSeq" id="WP_141198241.1">
    <property type="nucleotide sequence ID" value="NZ_CP041186.1"/>
</dbReference>
<dbReference type="HAMAP" id="MF_00017">
    <property type="entry name" value="RecR"/>
    <property type="match status" value="1"/>
</dbReference>
<dbReference type="GO" id="GO:0006310">
    <property type="term" value="P:DNA recombination"/>
    <property type="evidence" value="ECO:0007669"/>
    <property type="project" value="UniProtKB-UniRule"/>
</dbReference>
<dbReference type="Pfam" id="PF21176">
    <property type="entry name" value="RecR_HhH"/>
    <property type="match status" value="1"/>
</dbReference>
<keyword evidence="4 7" id="KW-0862">Zinc</keyword>
<dbReference type="PROSITE" id="PS50880">
    <property type="entry name" value="TOPRIM"/>
    <property type="match status" value="1"/>
</dbReference>
<reference evidence="9 10" key="1">
    <citation type="submission" date="2019-06" db="EMBL/GenBank/DDBJ databases">
        <title>Persicimonas caeni gen. nov., sp. nov., a predatory bacterium isolated from solar saltern.</title>
        <authorList>
            <person name="Wang S."/>
        </authorList>
    </citation>
    <scope>NUCLEOTIDE SEQUENCE [LARGE SCALE GENOMIC DNA]</scope>
    <source>
        <strain evidence="9 10">YN101</strain>
    </source>
</reference>
<dbReference type="CDD" id="cd01025">
    <property type="entry name" value="TOPRIM_recR"/>
    <property type="match status" value="1"/>
</dbReference>
<evidence type="ECO:0000256" key="5">
    <source>
        <dbReference type="ARBA" id="ARBA00023172"/>
    </source>
</evidence>
<dbReference type="Gene3D" id="6.10.250.240">
    <property type="match status" value="1"/>
</dbReference>
<dbReference type="InterPro" id="IPR034137">
    <property type="entry name" value="TOPRIM_RecR"/>
</dbReference>
<proteinExistence type="inferred from homology"/>
<dbReference type="PANTHER" id="PTHR30446:SF0">
    <property type="entry name" value="RECOMBINATION PROTEIN RECR"/>
    <property type="match status" value="1"/>
</dbReference>
<evidence type="ECO:0000256" key="6">
    <source>
        <dbReference type="ARBA" id="ARBA00023204"/>
    </source>
</evidence>
<evidence type="ECO:0000256" key="7">
    <source>
        <dbReference type="HAMAP-Rule" id="MF_00017"/>
    </source>
</evidence>
<keyword evidence="1 7" id="KW-0479">Metal-binding</keyword>
<evidence type="ECO:0000256" key="2">
    <source>
        <dbReference type="ARBA" id="ARBA00022763"/>
    </source>
</evidence>
<evidence type="ECO:0000313" key="9">
    <source>
        <dbReference type="EMBL" id="QDG51761.1"/>
    </source>
</evidence>
<dbReference type="Gene3D" id="3.40.1360.10">
    <property type="match status" value="1"/>
</dbReference>
<evidence type="ECO:0000313" key="10">
    <source>
        <dbReference type="Proteomes" id="UP000315995"/>
    </source>
</evidence>
<dbReference type="Pfam" id="PF02132">
    <property type="entry name" value="RecR_ZnF"/>
    <property type="match status" value="1"/>
</dbReference>
<dbReference type="OrthoDB" id="9802672at2"/>
<dbReference type="EMBL" id="CP041186">
    <property type="protein sequence ID" value="QDG51761.1"/>
    <property type="molecule type" value="Genomic_DNA"/>
</dbReference>
<dbReference type="NCBIfam" id="TIGR00615">
    <property type="entry name" value="recR"/>
    <property type="match status" value="1"/>
</dbReference>
<keyword evidence="5 7" id="KW-0233">DNA recombination</keyword>
<accession>A0A4Y6PTV8</accession>
<feature type="zinc finger region" description="C4-type" evidence="7">
    <location>
        <begin position="57"/>
        <end position="72"/>
    </location>
</feature>
<name>A0A4Y6PTV8_PERCE</name>
<evidence type="ECO:0000256" key="4">
    <source>
        <dbReference type="ARBA" id="ARBA00022833"/>
    </source>
</evidence>
<dbReference type="PROSITE" id="PS01300">
    <property type="entry name" value="RECR"/>
    <property type="match status" value="1"/>
</dbReference>
<dbReference type="Gene3D" id="1.10.8.420">
    <property type="entry name" value="RecR Domain 1"/>
    <property type="match status" value="1"/>
</dbReference>
<dbReference type="GO" id="GO:0003677">
    <property type="term" value="F:DNA binding"/>
    <property type="evidence" value="ECO:0007669"/>
    <property type="project" value="UniProtKB-UniRule"/>
</dbReference>
<dbReference type="InterPro" id="IPR015967">
    <property type="entry name" value="Rcmb_RecR_Znf"/>
</dbReference>
<dbReference type="Pfam" id="PF21175">
    <property type="entry name" value="RecR_C"/>
    <property type="match status" value="1"/>
</dbReference>
<keyword evidence="2 7" id="KW-0227">DNA damage</keyword>
<dbReference type="InterPro" id="IPR023627">
    <property type="entry name" value="Rcmb_RecR"/>
</dbReference>
<dbReference type="AlphaFoldDB" id="A0A4Y6PTV8"/>
<dbReference type="GO" id="GO:0006281">
    <property type="term" value="P:DNA repair"/>
    <property type="evidence" value="ECO:0007669"/>
    <property type="project" value="UniProtKB-UniRule"/>
</dbReference>
<keyword evidence="10" id="KW-1185">Reference proteome</keyword>
<dbReference type="Proteomes" id="UP000315995">
    <property type="component" value="Chromosome"/>
</dbReference>
<evidence type="ECO:0000259" key="8">
    <source>
        <dbReference type="PROSITE" id="PS50880"/>
    </source>
</evidence>
<keyword evidence="6 7" id="KW-0234">DNA repair</keyword>
<feature type="domain" description="Toprim" evidence="8">
    <location>
        <begin position="80"/>
        <end position="181"/>
    </location>
</feature>